<dbReference type="Proteomes" id="UP001302072">
    <property type="component" value="Chromosome"/>
</dbReference>
<protein>
    <submittedName>
        <fullName evidence="1">Uncharacterized protein</fullName>
    </submittedName>
</protein>
<evidence type="ECO:0000313" key="2">
    <source>
        <dbReference type="Proteomes" id="UP001302072"/>
    </source>
</evidence>
<dbReference type="EMBL" id="CP115541">
    <property type="protein sequence ID" value="WNH51800.1"/>
    <property type="molecule type" value="Genomic_DNA"/>
</dbReference>
<accession>A0ABY9YMX3</accession>
<keyword evidence="2" id="KW-1185">Reference proteome</keyword>
<gene>
    <name evidence="1" type="ORF">PDM29_15835</name>
</gene>
<organism evidence="1 2">
    <name type="scientific">Stenotrophomonas oahuensis</name>
    <dbReference type="NCBI Taxonomy" id="3003271"/>
    <lineage>
        <taxon>Bacteria</taxon>
        <taxon>Pseudomonadati</taxon>
        <taxon>Pseudomonadota</taxon>
        <taxon>Gammaproteobacteria</taxon>
        <taxon>Lysobacterales</taxon>
        <taxon>Lysobacteraceae</taxon>
        <taxon>Stenotrophomonas</taxon>
    </lineage>
</organism>
<evidence type="ECO:0000313" key="1">
    <source>
        <dbReference type="EMBL" id="WNH51800.1"/>
    </source>
</evidence>
<sequence>MSPEFLPIDLDALKLASAAQQTSAEQGPMISLSKSSLDELMSIAGVTGYGLSGDRELVVYVVADSVIDNLPERLDGLKIRAEQTGTIKTLIGG</sequence>
<reference evidence="1 2" key="1">
    <citation type="submission" date="2022-12" db="EMBL/GenBank/DDBJ databases">
        <title>Two new species, Stenotrophomonas aracearum and Stenotrophomonas oahuensis, isolated from Anthurium (Araceae family) in Hawaii.</title>
        <authorList>
            <person name="Chunag S.C."/>
            <person name="Dobhal S."/>
            <person name="Alvarez A."/>
            <person name="Arif M."/>
        </authorList>
    </citation>
    <scope>NUCLEOTIDE SEQUENCE [LARGE SCALE GENOMIC DNA]</scope>
    <source>
        <strain evidence="1 2">A5586</strain>
    </source>
</reference>
<proteinExistence type="predicted"/>
<dbReference type="RefSeq" id="WP_311191019.1">
    <property type="nucleotide sequence ID" value="NZ_CP115541.1"/>
</dbReference>
<name>A0ABY9YMX3_9GAMM</name>